<reference evidence="2" key="1">
    <citation type="submission" date="2024-07" db="EMBL/GenBank/DDBJ databases">
        <authorList>
            <person name="Yu S.T."/>
        </authorList>
    </citation>
    <scope>NUCLEOTIDE SEQUENCE</scope>
    <source>
        <strain evidence="2">R21</strain>
    </source>
</reference>
<evidence type="ECO:0000256" key="1">
    <source>
        <dbReference type="SAM" id="MobiDB-lite"/>
    </source>
</evidence>
<organism evidence="2">
    <name type="scientific">Streptomyces sp. R21</name>
    <dbReference type="NCBI Taxonomy" id="3238627"/>
    <lineage>
        <taxon>Bacteria</taxon>
        <taxon>Bacillati</taxon>
        <taxon>Actinomycetota</taxon>
        <taxon>Actinomycetes</taxon>
        <taxon>Kitasatosporales</taxon>
        <taxon>Streptomycetaceae</taxon>
        <taxon>Streptomyces</taxon>
    </lineage>
</organism>
<accession>A0AB39NYE5</accession>
<sequence length="62" mass="6326">MTTHFLAVPGGRTAEKDTGPRTARARGAGPTPRPVLPHPAHPAHDAHDMQDVQGAAVGGGAR</sequence>
<gene>
    <name evidence="2" type="ORF">AB5J56_01185</name>
</gene>
<dbReference type="RefSeq" id="WP_369229108.1">
    <property type="nucleotide sequence ID" value="NZ_CP163435.1"/>
</dbReference>
<proteinExistence type="predicted"/>
<feature type="compositionally biased region" description="Pro residues" evidence="1">
    <location>
        <begin position="31"/>
        <end position="40"/>
    </location>
</feature>
<evidence type="ECO:0000313" key="2">
    <source>
        <dbReference type="EMBL" id="XDQ23410.1"/>
    </source>
</evidence>
<dbReference type="EMBL" id="CP163435">
    <property type="protein sequence ID" value="XDQ23410.1"/>
    <property type="molecule type" value="Genomic_DNA"/>
</dbReference>
<name>A0AB39NYE5_9ACTN</name>
<dbReference type="AlphaFoldDB" id="A0AB39NYE5"/>
<feature type="region of interest" description="Disordered" evidence="1">
    <location>
        <begin position="1"/>
        <end position="62"/>
    </location>
</feature>
<protein>
    <submittedName>
        <fullName evidence="2">Uncharacterized protein</fullName>
    </submittedName>
</protein>